<evidence type="ECO:0000313" key="2">
    <source>
        <dbReference type="EMBL" id="OUP52953.1"/>
    </source>
</evidence>
<dbReference type="Gene3D" id="3.40.1190.20">
    <property type="match status" value="1"/>
</dbReference>
<dbReference type="AlphaFoldDB" id="A0A1Y4L8A2"/>
<gene>
    <name evidence="2" type="ORF">B5F17_06880</name>
</gene>
<dbReference type="InterPro" id="IPR029056">
    <property type="entry name" value="Ribokinase-like"/>
</dbReference>
<dbReference type="EMBL" id="NFKK01000006">
    <property type="protein sequence ID" value="OUP52953.1"/>
    <property type="molecule type" value="Genomic_DNA"/>
</dbReference>
<organism evidence="2 3">
    <name type="scientific">Butyricicoccus pullicaecorum</name>
    <dbReference type="NCBI Taxonomy" id="501571"/>
    <lineage>
        <taxon>Bacteria</taxon>
        <taxon>Bacillati</taxon>
        <taxon>Bacillota</taxon>
        <taxon>Clostridia</taxon>
        <taxon>Eubacteriales</taxon>
        <taxon>Butyricicoccaceae</taxon>
        <taxon>Butyricicoccus</taxon>
    </lineage>
</organism>
<protein>
    <submittedName>
        <fullName evidence="2">Ribokinase</fullName>
    </submittedName>
</protein>
<sequence>MHKHYDTLVVGPISLDQNIDYQDFERREVGGAIVQSGFAAAHSGNVTAIFTKLNPKDADPDAVFAGTGADIFWKPSAETCSIRNKYFTADKERRDCRSMGKCDPFTFEELPEVETSIYHFAGLVYGDFDGELFRKAHATGAKVAVDVQCMLRHVEDDKSMQFHDWADKLTYLPEIDFLKTDAAEAAILTGLDDRAAAARQLHAWGAKEVMVTHNTEVLIYDGTQIYTCPIVARNLSGRTGRGDTCFAGYITERLRADVPTALQYAAALVSLKMETPGPFKGTREDVMAYIKEMY</sequence>
<keyword evidence="2" id="KW-0418">Kinase</keyword>
<keyword evidence="2" id="KW-0808">Transferase</keyword>
<evidence type="ECO:0000259" key="1">
    <source>
        <dbReference type="Pfam" id="PF00294"/>
    </source>
</evidence>
<evidence type="ECO:0000313" key="3">
    <source>
        <dbReference type="Proteomes" id="UP000195897"/>
    </source>
</evidence>
<dbReference type="Pfam" id="PF00294">
    <property type="entry name" value="PfkB"/>
    <property type="match status" value="1"/>
</dbReference>
<reference evidence="3" key="1">
    <citation type="submission" date="2017-04" db="EMBL/GenBank/DDBJ databases">
        <title>Function of individual gut microbiota members based on whole genome sequencing of pure cultures obtained from chicken caecum.</title>
        <authorList>
            <person name="Medvecky M."/>
            <person name="Cejkova D."/>
            <person name="Polansky O."/>
            <person name="Karasova D."/>
            <person name="Kubasova T."/>
            <person name="Cizek A."/>
            <person name="Rychlik I."/>
        </authorList>
    </citation>
    <scope>NUCLEOTIDE SEQUENCE [LARGE SCALE GENOMIC DNA]</scope>
    <source>
        <strain evidence="3">An180</strain>
    </source>
</reference>
<dbReference type="RefSeq" id="WP_087372276.1">
    <property type="nucleotide sequence ID" value="NZ_NFKK01000006.1"/>
</dbReference>
<accession>A0A1Y4L8A2</accession>
<feature type="domain" description="Carbohydrate kinase PfkB" evidence="1">
    <location>
        <begin position="166"/>
        <end position="277"/>
    </location>
</feature>
<dbReference type="SUPFAM" id="SSF53613">
    <property type="entry name" value="Ribokinase-like"/>
    <property type="match status" value="1"/>
</dbReference>
<name>A0A1Y4L8A2_9FIRM</name>
<proteinExistence type="predicted"/>
<comment type="caution">
    <text evidence="2">The sequence shown here is derived from an EMBL/GenBank/DDBJ whole genome shotgun (WGS) entry which is preliminary data.</text>
</comment>
<dbReference type="Proteomes" id="UP000195897">
    <property type="component" value="Unassembled WGS sequence"/>
</dbReference>
<dbReference type="GO" id="GO:0016301">
    <property type="term" value="F:kinase activity"/>
    <property type="evidence" value="ECO:0007669"/>
    <property type="project" value="UniProtKB-KW"/>
</dbReference>
<dbReference type="InterPro" id="IPR011611">
    <property type="entry name" value="PfkB_dom"/>
</dbReference>